<reference evidence="5 6" key="1">
    <citation type="journal article" date="2013" name="Int. J. Syst. Evol. Microbiol.">
        <title>Celerinatantimonas yamalensis sp. nov., a cold-adapted diazotrophic bacterium from a cold permafrost brine.</title>
        <authorList>
            <person name="Shcherbakova V."/>
            <person name="Chuvilskaya N."/>
            <person name="Rivkina E."/>
            <person name="Demidov N."/>
            <person name="Uchaeva V."/>
            <person name="Suetin S."/>
            <person name="Suzina N."/>
            <person name="Gilichinsky D."/>
        </authorList>
    </citation>
    <scope>NUCLEOTIDE SEQUENCE [LARGE SCALE GENOMIC DNA]</scope>
    <source>
        <strain evidence="5 6">C7</strain>
    </source>
</reference>
<dbReference type="Proteomes" id="UP001629953">
    <property type="component" value="Unassembled WGS sequence"/>
</dbReference>
<comment type="similarity">
    <text evidence="1 4">Belongs to the glutathione peroxidase family.</text>
</comment>
<dbReference type="EMBL" id="JBEQCT010000002">
    <property type="protein sequence ID" value="MFM2484571.1"/>
    <property type="molecule type" value="Genomic_DNA"/>
</dbReference>
<dbReference type="PRINTS" id="PR01011">
    <property type="entry name" value="GLUTPROXDASE"/>
</dbReference>
<dbReference type="GO" id="GO:0004601">
    <property type="term" value="F:peroxidase activity"/>
    <property type="evidence" value="ECO:0007669"/>
    <property type="project" value="UniProtKB-KW"/>
</dbReference>
<accession>A0ABW9G4I9</accession>
<gene>
    <name evidence="5" type="ORF">ABUE30_05745</name>
</gene>
<sequence length="166" mass="18908">MQTFPSELILETISHQPFSLASYDDDVLVIVNTASECGFTSQYQQLEALYQRYQTQGFHILGFPCNQFAGQEPAGNAQIQQFCTTTYQVSFDLFSKTEVNGAHAHPLFEWLKEAAPGVMGTQRIKWNFTKFLVSRDRQRVHRFAPTTVPEQMIANIELELPSPQND</sequence>
<evidence type="ECO:0000313" key="5">
    <source>
        <dbReference type="EMBL" id="MFM2484571.1"/>
    </source>
</evidence>
<protein>
    <recommendedName>
        <fullName evidence="4">Glutathione peroxidase</fullName>
    </recommendedName>
</protein>
<evidence type="ECO:0000256" key="3">
    <source>
        <dbReference type="ARBA" id="ARBA00023002"/>
    </source>
</evidence>
<dbReference type="PANTHER" id="PTHR11592:SF78">
    <property type="entry name" value="GLUTATHIONE PEROXIDASE"/>
    <property type="match status" value="1"/>
</dbReference>
<dbReference type="Gene3D" id="3.40.30.10">
    <property type="entry name" value="Glutaredoxin"/>
    <property type="match status" value="1"/>
</dbReference>
<dbReference type="PROSITE" id="PS51355">
    <property type="entry name" value="GLUTATHIONE_PEROXID_3"/>
    <property type="match status" value="1"/>
</dbReference>
<evidence type="ECO:0000256" key="1">
    <source>
        <dbReference type="ARBA" id="ARBA00006926"/>
    </source>
</evidence>
<dbReference type="PIRSF" id="PIRSF000303">
    <property type="entry name" value="Glutathion_perox"/>
    <property type="match status" value="1"/>
</dbReference>
<dbReference type="InterPro" id="IPR000889">
    <property type="entry name" value="Glutathione_peroxidase"/>
</dbReference>
<dbReference type="InterPro" id="IPR029760">
    <property type="entry name" value="GPX_CS"/>
</dbReference>
<evidence type="ECO:0000313" key="6">
    <source>
        <dbReference type="Proteomes" id="UP001629953"/>
    </source>
</evidence>
<keyword evidence="6" id="KW-1185">Reference proteome</keyword>
<dbReference type="InterPro" id="IPR036249">
    <property type="entry name" value="Thioredoxin-like_sf"/>
</dbReference>
<evidence type="ECO:0000256" key="4">
    <source>
        <dbReference type="RuleBase" id="RU000499"/>
    </source>
</evidence>
<name>A0ABW9G4I9_9GAMM</name>
<proteinExistence type="inferred from homology"/>
<dbReference type="Pfam" id="PF00255">
    <property type="entry name" value="GSHPx"/>
    <property type="match status" value="1"/>
</dbReference>
<dbReference type="SUPFAM" id="SSF52833">
    <property type="entry name" value="Thioredoxin-like"/>
    <property type="match status" value="1"/>
</dbReference>
<evidence type="ECO:0000256" key="2">
    <source>
        <dbReference type="ARBA" id="ARBA00022559"/>
    </source>
</evidence>
<dbReference type="RefSeq" id="WP_408622756.1">
    <property type="nucleotide sequence ID" value="NZ_JBEQCT010000002.1"/>
</dbReference>
<dbReference type="PANTHER" id="PTHR11592">
    <property type="entry name" value="GLUTATHIONE PEROXIDASE"/>
    <property type="match status" value="1"/>
</dbReference>
<dbReference type="CDD" id="cd00340">
    <property type="entry name" value="GSH_Peroxidase"/>
    <property type="match status" value="1"/>
</dbReference>
<keyword evidence="3 4" id="KW-0560">Oxidoreductase</keyword>
<comment type="caution">
    <text evidence="5">The sequence shown here is derived from an EMBL/GenBank/DDBJ whole genome shotgun (WGS) entry which is preliminary data.</text>
</comment>
<keyword evidence="2 4" id="KW-0575">Peroxidase</keyword>
<organism evidence="5 6">
    <name type="scientific">Celerinatantimonas yamalensis</name>
    <dbReference type="NCBI Taxonomy" id="559956"/>
    <lineage>
        <taxon>Bacteria</taxon>
        <taxon>Pseudomonadati</taxon>
        <taxon>Pseudomonadota</taxon>
        <taxon>Gammaproteobacteria</taxon>
        <taxon>Celerinatantimonadaceae</taxon>
        <taxon>Celerinatantimonas</taxon>
    </lineage>
</organism>
<dbReference type="PROSITE" id="PS00763">
    <property type="entry name" value="GLUTATHIONE_PEROXID_2"/>
    <property type="match status" value="1"/>
</dbReference>